<dbReference type="PRINTS" id="PR00080">
    <property type="entry name" value="SDRFAMILY"/>
</dbReference>
<comment type="caution">
    <text evidence="2">The sequence shown here is derived from an EMBL/GenBank/DDBJ whole genome shotgun (WGS) entry which is preliminary data.</text>
</comment>
<organism evidence="2 3">
    <name type="scientific">Frankliniella fusca</name>
    <dbReference type="NCBI Taxonomy" id="407009"/>
    <lineage>
        <taxon>Eukaryota</taxon>
        <taxon>Metazoa</taxon>
        <taxon>Ecdysozoa</taxon>
        <taxon>Arthropoda</taxon>
        <taxon>Hexapoda</taxon>
        <taxon>Insecta</taxon>
        <taxon>Pterygota</taxon>
        <taxon>Neoptera</taxon>
        <taxon>Paraneoptera</taxon>
        <taxon>Thysanoptera</taxon>
        <taxon>Terebrantia</taxon>
        <taxon>Thripoidea</taxon>
        <taxon>Thripidae</taxon>
        <taxon>Frankliniella</taxon>
    </lineage>
</organism>
<protein>
    <submittedName>
        <fullName evidence="2">Protein dhs-3</fullName>
    </submittedName>
</protein>
<sequence>MLELIEKHPSPRLTSCPCPQLTGAGGGLGRLFALGLARRGCRLACVDVATKPNEATAAAVVRETGAEARAYTADLSKSDDIAALVKTVIADFGHVDILVSNAGQLQGGLMWEVPDDALDLILDVNLRATILLVRALLPHMRERASGHIVAISSVAGEADAPFVSMYAATKAGLTRFMGCLYHDLYRAGLHKDILVTTVKPYFMATYQQLVDCFTYNKIGKILVPFMDPEVAAETILEAIARGDQVVTVPTHFSLVLHIVRLLPLSLVALVVDKVLGAEVRPLISYAKRRHQELDADLLHELLSKEYTLAADQDPEPVCRALLEERAAGRPTHHDFAPLADGVLDYYRKQAKPVPEAVRTVFSLS</sequence>
<dbReference type="EMBL" id="JAHWGI010000011">
    <property type="protein sequence ID" value="KAK3907482.1"/>
    <property type="molecule type" value="Genomic_DNA"/>
</dbReference>
<proteinExistence type="inferred from homology"/>
<dbReference type="PANTHER" id="PTHR24322:SF748">
    <property type="entry name" value="FI23927P1-RELATED"/>
    <property type="match status" value="1"/>
</dbReference>
<accession>A0AAE1GQD2</accession>
<dbReference type="Pfam" id="PF00106">
    <property type="entry name" value="adh_short"/>
    <property type="match status" value="1"/>
</dbReference>
<dbReference type="InterPro" id="IPR002347">
    <property type="entry name" value="SDR_fam"/>
</dbReference>
<comment type="similarity">
    <text evidence="1">Belongs to the short-chain dehydrogenases/reductases (SDR) family.</text>
</comment>
<keyword evidence="3" id="KW-1185">Reference proteome</keyword>
<dbReference type="SUPFAM" id="SSF51735">
    <property type="entry name" value="NAD(P)-binding Rossmann-fold domains"/>
    <property type="match status" value="1"/>
</dbReference>
<name>A0AAE1GQD2_9NEOP</name>
<dbReference type="PRINTS" id="PR00081">
    <property type="entry name" value="GDHRDH"/>
</dbReference>
<dbReference type="Gene3D" id="3.40.50.720">
    <property type="entry name" value="NAD(P)-binding Rossmann-like Domain"/>
    <property type="match status" value="1"/>
</dbReference>
<dbReference type="PANTHER" id="PTHR24322">
    <property type="entry name" value="PKSB"/>
    <property type="match status" value="1"/>
</dbReference>
<reference evidence="2" key="2">
    <citation type="journal article" date="2023" name="BMC Genomics">
        <title>Pest status, molecular evolution, and epigenetic factors derived from the genome assembly of Frankliniella fusca, a thysanopteran phytovirus vector.</title>
        <authorList>
            <person name="Catto M.A."/>
            <person name="Labadie P.E."/>
            <person name="Jacobson A.L."/>
            <person name="Kennedy G.G."/>
            <person name="Srinivasan R."/>
            <person name="Hunt B.G."/>
        </authorList>
    </citation>
    <scope>NUCLEOTIDE SEQUENCE</scope>
    <source>
        <strain evidence="2">PL_HMW_Pooled</strain>
    </source>
</reference>
<dbReference type="InterPro" id="IPR036291">
    <property type="entry name" value="NAD(P)-bd_dom_sf"/>
</dbReference>
<dbReference type="GO" id="GO:0005811">
    <property type="term" value="C:lipid droplet"/>
    <property type="evidence" value="ECO:0007669"/>
    <property type="project" value="TreeGrafter"/>
</dbReference>
<dbReference type="AlphaFoldDB" id="A0AAE1GQD2"/>
<evidence type="ECO:0000313" key="2">
    <source>
        <dbReference type="EMBL" id="KAK3907482.1"/>
    </source>
</evidence>
<gene>
    <name evidence="2" type="ORF">KUF71_002981</name>
</gene>
<dbReference type="Proteomes" id="UP001219518">
    <property type="component" value="Unassembled WGS sequence"/>
</dbReference>
<dbReference type="GO" id="GO:0016616">
    <property type="term" value="F:oxidoreductase activity, acting on the CH-OH group of donors, NAD or NADP as acceptor"/>
    <property type="evidence" value="ECO:0007669"/>
    <property type="project" value="TreeGrafter"/>
</dbReference>
<reference evidence="2" key="1">
    <citation type="submission" date="2021-07" db="EMBL/GenBank/DDBJ databases">
        <authorList>
            <person name="Catto M.A."/>
            <person name="Jacobson A."/>
            <person name="Kennedy G."/>
            <person name="Labadie P."/>
            <person name="Hunt B.G."/>
            <person name="Srinivasan R."/>
        </authorList>
    </citation>
    <scope>NUCLEOTIDE SEQUENCE</scope>
    <source>
        <strain evidence="2">PL_HMW_Pooled</strain>
        <tissue evidence="2">Head</tissue>
    </source>
</reference>
<evidence type="ECO:0000256" key="1">
    <source>
        <dbReference type="RuleBase" id="RU000363"/>
    </source>
</evidence>
<evidence type="ECO:0000313" key="3">
    <source>
        <dbReference type="Proteomes" id="UP001219518"/>
    </source>
</evidence>